<dbReference type="InterPro" id="IPR049730">
    <property type="entry name" value="SNF2/RAD54-like_C"/>
</dbReference>
<keyword evidence="2" id="KW-0547">Nucleotide-binding</keyword>
<dbReference type="EMBL" id="MCGO01000002">
    <property type="protein sequence ID" value="ORY53114.1"/>
    <property type="molecule type" value="Genomic_DNA"/>
</dbReference>
<proteinExistence type="predicted"/>
<dbReference type="GO" id="GO:0015616">
    <property type="term" value="F:DNA translocase activity"/>
    <property type="evidence" value="ECO:0007669"/>
    <property type="project" value="TreeGrafter"/>
</dbReference>
<dbReference type="SUPFAM" id="SSF52540">
    <property type="entry name" value="P-loop containing nucleoside triphosphate hydrolases"/>
    <property type="match status" value="2"/>
</dbReference>
<feature type="compositionally biased region" description="Low complexity" evidence="6">
    <location>
        <begin position="1"/>
        <end position="15"/>
    </location>
</feature>
<sequence>MSSSDSESDFVGSCSQSPPKKVKLNSKAAKLAAVPQKGSIAMPVATKQGARITLAVKGSGEKFVGSGFKQGSVLGVRGAAKREMGPVHDPEAEGAIILYTPRIYSQVELFEMTKSTALGKPQPVQQVHVVIDPVLGKVLRKHQVEGVRFLYDCLTGIKKEDAFGCIMADEMGLGKTLQCITILWTLLRQSPEPGKPTIEKAIIVCPSSLVKNWSNELKKWLGAHRINSLACDNKGGREQSSKELEQFVANKGRAITQPVLIISYESLRSYSDMLSKTEIGLLMCDEGHRLKNADSQTYVALNGLNAKRRIILTGTPVQNDLVEYYSLLSFAIPGVLGTESEFRKNFENPIQRGRDSLATQVDRDKGAEKLKELLAIANKFIIRRTADLLTKFVIPTKYEHVVFCKFTPLQLELYKSFCSSPETKKLLNGVGSQPLKAITLLKKLCNHPALGYEGIQSDICQPQFAGKMMLLHNMLGKIKAAGDKIVLISNYTQTLDLFEKMCRANMWGVLRLDGSMSIPKRQKLVDQFNDPLGPEFVFLLSSKAGGCGINLVGANRLVLFDPDWNPANDAQALARVWRDGQKKTCFIYRFIATGSIEEKIFQRQAHKQALSNSVIDEETEGERHFSIDELENYLS</sequence>
<dbReference type="Gene3D" id="3.40.50.300">
    <property type="entry name" value="P-loop containing nucleotide triphosphate hydrolases"/>
    <property type="match status" value="1"/>
</dbReference>
<evidence type="ECO:0000256" key="1">
    <source>
        <dbReference type="ARBA" id="ARBA00022553"/>
    </source>
</evidence>
<dbReference type="InterPro" id="IPR027417">
    <property type="entry name" value="P-loop_NTPase"/>
</dbReference>
<dbReference type="GO" id="GO:0016787">
    <property type="term" value="F:hydrolase activity"/>
    <property type="evidence" value="ECO:0007669"/>
    <property type="project" value="UniProtKB-KW"/>
</dbReference>
<dbReference type="FunFam" id="3.40.50.300:FF:000332">
    <property type="entry name" value="DNA repair and recombination protein RAD54-like"/>
    <property type="match status" value="1"/>
</dbReference>
<accession>A0A1Y2D1V2</accession>
<evidence type="ECO:0000259" key="7">
    <source>
        <dbReference type="PROSITE" id="PS51192"/>
    </source>
</evidence>
<dbReference type="FunFam" id="3.40.50.10810:FF:000010">
    <property type="entry name" value="DNA repair and recombination protein RAD54-like"/>
    <property type="match status" value="1"/>
</dbReference>
<dbReference type="GO" id="GO:0004386">
    <property type="term" value="F:helicase activity"/>
    <property type="evidence" value="ECO:0007669"/>
    <property type="project" value="UniProtKB-KW"/>
</dbReference>
<keyword evidence="1" id="KW-0597">Phosphoprotein</keyword>
<dbReference type="Gene3D" id="3.40.50.10810">
    <property type="entry name" value="Tandem AAA-ATPase domain"/>
    <property type="match status" value="1"/>
</dbReference>
<dbReference type="PANTHER" id="PTHR45629:SF7">
    <property type="entry name" value="DNA EXCISION REPAIR PROTEIN ERCC-6-RELATED"/>
    <property type="match status" value="1"/>
</dbReference>
<dbReference type="SMART" id="SM00490">
    <property type="entry name" value="HELICc"/>
    <property type="match status" value="1"/>
</dbReference>
<dbReference type="OrthoDB" id="413460at2759"/>
<feature type="domain" description="Helicase C-terminal" evidence="8">
    <location>
        <begin position="470"/>
        <end position="631"/>
    </location>
</feature>
<dbReference type="STRING" id="329046.A0A1Y2D1V2"/>
<dbReference type="GO" id="GO:0005524">
    <property type="term" value="F:ATP binding"/>
    <property type="evidence" value="ECO:0007669"/>
    <property type="project" value="UniProtKB-KW"/>
</dbReference>
<evidence type="ECO:0000259" key="8">
    <source>
        <dbReference type="PROSITE" id="PS51194"/>
    </source>
</evidence>
<dbReference type="PROSITE" id="PS51192">
    <property type="entry name" value="HELICASE_ATP_BIND_1"/>
    <property type="match status" value="1"/>
</dbReference>
<dbReference type="GO" id="GO:0007131">
    <property type="term" value="P:reciprocal meiotic recombination"/>
    <property type="evidence" value="ECO:0007669"/>
    <property type="project" value="TreeGrafter"/>
</dbReference>
<evidence type="ECO:0000313" key="10">
    <source>
        <dbReference type="Proteomes" id="UP000193642"/>
    </source>
</evidence>
<dbReference type="Pfam" id="PF00271">
    <property type="entry name" value="Helicase_C"/>
    <property type="match status" value="1"/>
</dbReference>
<dbReference type="GO" id="GO:0045003">
    <property type="term" value="P:double-strand break repair via synthesis-dependent strand annealing"/>
    <property type="evidence" value="ECO:0007669"/>
    <property type="project" value="TreeGrafter"/>
</dbReference>
<dbReference type="Proteomes" id="UP000193642">
    <property type="component" value="Unassembled WGS sequence"/>
</dbReference>
<dbReference type="AlphaFoldDB" id="A0A1Y2D1V2"/>
<dbReference type="InterPro" id="IPR001650">
    <property type="entry name" value="Helicase_C-like"/>
</dbReference>
<name>A0A1Y2D1V2_9FUNG</name>
<keyword evidence="5" id="KW-0067">ATP-binding</keyword>
<evidence type="ECO:0000256" key="4">
    <source>
        <dbReference type="ARBA" id="ARBA00022806"/>
    </source>
</evidence>
<keyword evidence="3" id="KW-0378">Hydrolase</keyword>
<dbReference type="InterPro" id="IPR038718">
    <property type="entry name" value="SNF2-like_sf"/>
</dbReference>
<evidence type="ECO:0000313" key="9">
    <source>
        <dbReference type="EMBL" id="ORY53114.1"/>
    </source>
</evidence>
<dbReference type="InterPro" id="IPR014001">
    <property type="entry name" value="Helicase_ATP-bd"/>
</dbReference>
<dbReference type="PROSITE" id="PS51194">
    <property type="entry name" value="HELICASE_CTER"/>
    <property type="match status" value="1"/>
</dbReference>
<dbReference type="PANTHER" id="PTHR45629">
    <property type="entry name" value="SNF2/RAD54 FAMILY MEMBER"/>
    <property type="match status" value="1"/>
</dbReference>
<reference evidence="9 10" key="1">
    <citation type="submission" date="2016-07" db="EMBL/GenBank/DDBJ databases">
        <title>Pervasive Adenine N6-methylation of Active Genes in Fungi.</title>
        <authorList>
            <consortium name="DOE Joint Genome Institute"/>
            <person name="Mondo S.J."/>
            <person name="Dannebaum R.O."/>
            <person name="Kuo R.C."/>
            <person name="Labutti K."/>
            <person name="Haridas S."/>
            <person name="Kuo A."/>
            <person name="Salamov A."/>
            <person name="Ahrendt S.R."/>
            <person name="Lipzen A."/>
            <person name="Sullivan W."/>
            <person name="Andreopoulos W.B."/>
            <person name="Clum A."/>
            <person name="Lindquist E."/>
            <person name="Daum C."/>
            <person name="Ramamoorthy G.K."/>
            <person name="Gryganskyi A."/>
            <person name="Culley D."/>
            <person name="Magnuson J.K."/>
            <person name="James T.Y."/>
            <person name="O'Malley M.A."/>
            <person name="Stajich J.E."/>
            <person name="Spatafora J.W."/>
            <person name="Visel A."/>
            <person name="Grigoriev I.V."/>
        </authorList>
    </citation>
    <scope>NUCLEOTIDE SEQUENCE [LARGE SCALE GENOMIC DNA]</scope>
    <source>
        <strain evidence="9 10">JEL800</strain>
    </source>
</reference>
<comment type="caution">
    <text evidence="9">The sequence shown here is derived from an EMBL/GenBank/DDBJ whole genome shotgun (WGS) entry which is preliminary data.</text>
</comment>
<organism evidence="9 10">
    <name type="scientific">Rhizoclosmatium globosum</name>
    <dbReference type="NCBI Taxonomy" id="329046"/>
    <lineage>
        <taxon>Eukaryota</taxon>
        <taxon>Fungi</taxon>
        <taxon>Fungi incertae sedis</taxon>
        <taxon>Chytridiomycota</taxon>
        <taxon>Chytridiomycota incertae sedis</taxon>
        <taxon>Chytridiomycetes</taxon>
        <taxon>Chytridiales</taxon>
        <taxon>Chytriomycetaceae</taxon>
        <taxon>Rhizoclosmatium</taxon>
    </lineage>
</organism>
<protein>
    <recommendedName>
        <fullName evidence="11">DNA repair and recombination protein RAD54</fullName>
    </recommendedName>
</protein>
<keyword evidence="4" id="KW-0347">Helicase</keyword>
<evidence type="ECO:0008006" key="11">
    <source>
        <dbReference type="Google" id="ProtNLM"/>
    </source>
</evidence>
<evidence type="ECO:0000256" key="6">
    <source>
        <dbReference type="SAM" id="MobiDB-lite"/>
    </source>
</evidence>
<dbReference type="InterPro" id="IPR000330">
    <property type="entry name" value="SNF2_N"/>
</dbReference>
<evidence type="ECO:0000256" key="5">
    <source>
        <dbReference type="ARBA" id="ARBA00022840"/>
    </source>
</evidence>
<dbReference type="Gene3D" id="1.20.120.850">
    <property type="entry name" value="SWI2/SNF2 ATPases, N-terminal domain"/>
    <property type="match status" value="1"/>
</dbReference>
<evidence type="ECO:0000256" key="3">
    <source>
        <dbReference type="ARBA" id="ARBA00022801"/>
    </source>
</evidence>
<feature type="region of interest" description="Disordered" evidence="6">
    <location>
        <begin position="1"/>
        <end position="22"/>
    </location>
</feature>
<dbReference type="GO" id="GO:0005634">
    <property type="term" value="C:nucleus"/>
    <property type="evidence" value="ECO:0007669"/>
    <property type="project" value="TreeGrafter"/>
</dbReference>
<dbReference type="CDD" id="cd18793">
    <property type="entry name" value="SF2_C_SNF"/>
    <property type="match status" value="1"/>
</dbReference>
<dbReference type="InterPro" id="IPR050496">
    <property type="entry name" value="SNF2_RAD54_helicase_repair"/>
</dbReference>
<dbReference type="SMART" id="SM00487">
    <property type="entry name" value="DEXDc"/>
    <property type="match status" value="1"/>
</dbReference>
<gene>
    <name evidence="9" type="ORF">BCR33DRAFT_845344</name>
</gene>
<feature type="domain" description="Helicase ATP-binding" evidence="7">
    <location>
        <begin position="156"/>
        <end position="334"/>
    </location>
</feature>
<keyword evidence="10" id="KW-1185">Reference proteome</keyword>
<dbReference type="Pfam" id="PF00176">
    <property type="entry name" value="SNF2-rel_dom"/>
    <property type="match status" value="1"/>
</dbReference>
<evidence type="ECO:0000256" key="2">
    <source>
        <dbReference type="ARBA" id="ARBA00022741"/>
    </source>
</evidence>